<dbReference type="PANTHER" id="PTHR21090">
    <property type="entry name" value="AROM/DEHYDROQUINATE SYNTHASE"/>
    <property type="match status" value="1"/>
</dbReference>
<evidence type="ECO:0000256" key="1">
    <source>
        <dbReference type="ARBA" id="ARBA00004811"/>
    </source>
</evidence>
<dbReference type="GO" id="GO:0009423">
    <property type="term" value="P:chorismate biosynthetic process"/>
    <property type="evidence" value="ECO:0007669"/>
    <property type="project" value="UniProtKB-UniPathway"/>
</dbReference>
<proteinExistence type="inferred from homology"/>
<dbReference type="InterPro" id="IPR023193">
    <property type="entry name" value="EPSP_synthase_CS"/>
</dbReference>
<accession>A0A3B0SKC1</accession>
<dbReference type="CDD" id="cd01556">
    <property type="entry name" value="EPSP_synthase"/>
    <property type="match status" value="1"/>
</dbReference>
<evidence type="ECO:0000256" key="3">
    <source>
        <dbReference type="ARBA" id="ARBA00012450"/>
    </source>
</evidence>
<sequence>MTDLSLAGPGGPFEATISVPGDKSLSHRALIFAAVAKGDSLVTGLGPGKDVRSTMAALESLGVEISGDQVRSPGIGGWTPPKEPIDCGNSGTTMRLLAGVLATSHVNAILTGDESLERRPMTRLIEPLRALGGIIDTTDTGTAPLTVGGSTHPWGASVTIPIASAQVRTAFELAALGANGPSTIDSPPGFRDHTERWLEAVGRGSWSSPTAFTIDPGPLPAARYEIPGDPSSAAYLWACAAIEPGARVTTPSISLNPGRLGFLEILDEMGARIEAIVTGATGGDPVGDVTVEGASLRGITVDGGLVAAALDELPLVAVVGAYAEGITSVREAAELRAKESDRIDSVVEMIRALGGGIEPHPDGFDVVGTGFLEGGTVDTFSDHRIAMAAAVAATKSQGTVVIHDADVASVSWPTFYRTLKSLWS</sequence>
<dbReference type="Gene3D" id="3.65.10.10">
    <property type="entry name" value="Enolpyruvate transferase domain"/>
    <property type="match status" value="2"/>
</dbReference>
<dbReference type="Pfam" id="PF00275">
    <property type="entry name" value="EPSP_synthase"/>
    <property type="match status" value="1"/>
</dbReference>
<dbReference type="EMBL" id="UOEI01000146">
    <property type="protein sequence ID" value="VAV95355.1"/>
    <property type="molecule type" value="Genomic_DNA"/>
</dbReference>
<dbReference type="FunFam" id="3.65.10.10:FF:000005">
    <property type="entry name" value="3-phosphoshikimate 1-carboxyvinyltransferase"/>
    <property type="match status" value="1"/>
</dbReference>
<evidence type="ECO:0000256" key="2">
    <source>
        <dbReference type="ARBA" id="ARBA00009948"/>
    </source>
</evidence>
<evidence type="ECO:0000256" key="7">
    <source>
        <dbReference type="ARBA" id="ARBA00023141"/>
    </source>
</evidence>
<name>A0A3B0SKC1_9ZZZZ</name>
<dbReference type="PROSITE" id="PS00885">
    <property type="entry name" value="EPSP_SYNTHASE_2"/>
    <property type="match status" value="1"/>
</dbReference>
<dbReference type="GO" id="GO:0003866">
    <property type="term" value="F:3-phosphoshikimate 1-carboxyvinyltransferase activity"/>
    <property type="evidence" value="ECO:0007669"/>
    <property type="project" value="UniProtKB-EC"/>
</dbReference>
<dbReference type="UniPathway" id="UPA00053">
    <property type="reaction ID" value="UER00089"/>
</dbReference>
<reference evidence="10" key="1">
    <citation type="submission" date="2018-06" db="EMBL/GenBank/DDBJ databases">
        <authorList>
            <person name="Zhirakovskaya E."/>
        </authorList>
    </citation>
    <scope>NUCLEOTIDE SEQUENCE</scope>
</reference>
<dbReference type="PANTHER" id="PTHR21090:SF5">
    <property type="entry name" value="PENTAFUNCTIONAL AROM POLYPEPTIDE"/>
    <property type="match status" value="1"/>
</dbReference>
<dbReference type="PROSITE" id="PS00104">
    <property type="entry name" value="EPSP_SYNTHASE_1"/>
    <property type="match status" value="1"/>
</dbReference>
<dbReference type="NCBIfam" id="TIGR01356">
    <property type="entry name" value="aroA"/>
    <property type="match status" value="1"/>
</dbReference>
<dbReference type="EC" id="2.5.1.19" evidence="3"/>
<organism evidence="10">
    <name type="scientific">hydrothermal vent metagenome</name>
    <dbReference type="NCBI Taxonomy" id="652676"/>
    <lineage>
        <taxon>unclassified sequences</taxon>
        <taxon>metagenomes</taxon>
        <taxon>ecological metagenomes</taxon>
    </lineage>
</organism>
<comment type="catalytic activity">
    <reaction evidence="8">
        <text>3-phosphoshikimate + phosphoenolpyruvate = 5-O-(1-carboxyvinyl)-3-phosphoshikimate + phosphate</text>
        <dbReference type="Rhea" id="RHEA:21256"/>
        <dbReference type="ChEBI" id="CHEBI:43474"/>
        <dbReference type="ChEBI" id="CHEBI:57701"/>
        <dbReference type="ChEBI" id="CHEBI:58702"/>
        <dbReference type="ChEBI" id="CHEBI:145989"/>
        <dbReference type="EC" id="2.5.1.19"/>
    </reaction>
    <physiologicalReaction direction="left-to-right" evidence="8">
        <dbReference type="Rhea" id="RHEA:21257"/>
    </physiologicalReaction>
</comment>
<gene>
    <name evidence="10" type="ORF">MNBD_ACTINO01-1948</name>
</gene>
<evidence type="ECO:0000259" key="9">
    <source>
        <dbReference type="Pfam" id="PF00275"/>
    </source>
</evidence>
<comment type="similarity">
    <text evidence="2">Belongs to the EPSP synthase family.</text>
</comment>
<dbReference type="HAMAP" id="MF_00210">
    <property type="entry name" value="EPSP_synth"/>
    <property type="match status" value="1"/>
</dbReference>
<dbReference type="GO" id="GO:0009073">
    <property type="term" value="P:aromatic amino acid family biosynthetic process"/>
    <property type="evidence" value="ECO:0007669"/>
    <property type="project" value="UniProtKB-KW"/>
</dbReference>
<keyword evidence="6 10" id="KW-0808">Transferase</keyword>
<evidence type="ECO:0000256" key="5">
    <source>
        <dbReference type="ARBA" id="ARBA00022605"/>
    </source>
</evidence>
<keyword evidence="7" id="KW-0057">Aromatic amino acid biosynthesis</keyword>
<protein>
    <recommendedName>
        <fullName evidence="3">3-phosphoshikimate 1-carboxyvinyltransferase</fullName>
        <ecNumber evidence="3">2.5.1.19</ecNumber>
    </recommendedName>
</protein>
<dbReference type="InterPro" id="IPR036968">
    <property type="entry name" value="Enolpyruvate_Tfrase_sf"/>
</dbReference>
<dbReference type="InterPro" id="IPR006264">
    <property type="entry name" value="EPSP_synthase"/>
</dbReference>
<keyword evidence="5" id="KW-0028">Amino-acid biosynthesis</keyword>
<dbReference type="AlphaFoldDB" id="A0A3B0SKC1"/>
<comment type="pathway">
    <text evidence="1">Metabolic intermediate biosynthesis; chorismate biosynthesis; chorismate from D-erythrose 4-phosphate and phosphoenolpyruvate: step 6/7.</text>
</comment>
<evidence type="ECO:0000256" key="6">
    <source>
        <dbReference type="ARBA" id="ARBA00022679"/>
    </source>
</evidence>
<keyword evidence="4" id="KW-0963">Cytoplasm</keyword>
<dbReference type="InterPro" id="IPR013792">
    <property type="entry name" value="RNA3'P_cycl/enolpyr_Trfase_a/b"/>
</dbReference>
<feature type="domain" description="Enolpyruvate transferase" evidence="9">
    <location>
        <begin position="10"/>
        <end position="419"/>
    </location>
</feature>
<evidence type="ECO:0000256" key="4">
    <source>
        <dbReference type="ARBA" id="ARBA00022490"/>
    </source>
</evidence>
<dbReference type="GO" id="GO:0008652">
    <property type="term" value="P:amino acid biosynthetic process"/>
    <property type="evidence" value="ECO:0007669"/>
    <property type="project" value="UniProtKB-KW"/>
</dbReference>
<dbReference type="SUPFAM" id="SSF55205">
    <property type="entry name" value="EPT/RTPC-like"/>
    <property type="match status" value="1"/>
</dbReference>
<evidence type="ECO:0000313" key="10">
    <source>
        <dbReference type="EMBL" id="VAV95355.1"/>
    </source>
</evidence>
<evidence type="ECO:0000256" key="8">
    <source>
        <dbReference type="ARBA" id="ARBA00044633"/>
    </source>
</evidence>
<dbReference type="PIRSF" id="PIRSF000505">
    <property type="entry name" value="EPSPS"/>
    <property type="match status" value="1"/>
</dbReference>
<dbReference type="InterPro" id="IPR001986">
    <property type="entry name" value="Enolpyruvate_Tfrase_dom"/>
</dbReference>